<sequence length="502" mass="55216">MARFSVPTKARLPSSLRVDSTNPAVVKSLGRLSREALISLAISWLDGDSIANAIPYLERRGDDDEIDLDDLYPACGSVQELYEYYAAMQQQKGSKRDVANRILEGDWRHGLSLYQLAMVDFYYLEEHPMSQKWTAYKILPLQPPTQGADDEVLQVDDKALNVPRFHPSTFLQSLQDQVLPDIKAHYHFHRPKDLPVLLLRIFVIESPYNSSLALSGTTNFTSSRTVYLAFPDGSSHIYITKSQFNGPTAAGESRSLQNLIVHGVPKALSRPRERYTLTPTSLTSRNLETLLDKRGPGRGNAAGGGWSVYASEKNKKSPLDAILPSPPLSRDSSLSNQNRKRLKPLDQYQRAAKKAKLIAKARFGDSGLVADGKGIERVDILLKDPFPAAAAAAAAEAQGQDEEQTNAPGEPSISARRRTIDAALRQAADGDEELNEPENPSQWRPTVQVTFQGNHVFAGIRQLVEAGIVDGERMPGWMTGEDGVTVGVVRHGRIRGNKGSGL</sequence>
<dbReference type="OrthoDB" id="6585699at2759"/>
<proteinExistence type="predicted"/>
<dbReference type="Gene3D" id="3.10.20.720">
    <property type="match status" value="1"/>
</dbReference>
<dbReference type="EMBL" id="MTYH01000013">
    <property type="protein sequence ID" value="PNP47719.1"/>
    <property type="molecule type" value="Genomic_DNA"/>
</dbReference>
<evidence type="ECO:0000313" key="2">
    <source>
        <dbReference type="EMBL" id="PNP47719.1"/>
    </source>
</evidence>
<dbReference type="AlphaFoldDB" id="A0A2K0TQC6"/>
<protein>
    <recommendedName>
        <fullName evidence="4">TrfA protein</fullName>
    </recommendedName>
</protein>
<dbReference type="GO" id="GO:0007059">
    <property type="term" value="P:chromosome segregation"/>
    <property type="evidence" value="ECO:0007669"/>
    <property type="project" value="InterPro"/>
</dbReference>
<evidence type="ECO:0000256" key="1">
    <source>
        <dbReference type="SAM" id="MobiDB-lite"/>
    </source>
</evidence>
<feature type="region of interest" description="Disordered" evidence="1">
    <location>
        <begin position="392"/>
        <end position="415"/>
    </location>
</feature>
<gene>
    <name evidence="2" type="ORF">TGAMA5MH_01543</name>
</gene>
<name>A0A2K0TQC6_9HYPO</name>
<evidence type="ECO:0008006" key="4">
    <source>
        <dbReference type="Google" id="ProtNLM"/>
    </source>
</evidence>
<reference evidence="2 3" key="1">
    <citation type="submission" date="2017-02" db="EMBL/GenBank/DDBJ databases">
        <title>Genomes of Trichoderma spp. with biocontrol activity.</title>
        <authorList>
            <person name="Gardiner D."/>
            <person name="Kazan K."/>
            <person name="Vos C."/>
            <person name="Harvey P."/>
        </authorList>
    </citation>
    <scope>NUCLEOTIDE SEQUENCE [LARGE SCALE GENOMIC DNA]</scope>
    <source>
        <strain evidence="2 3">A5MH</strain>
    </source>
</reference>
<dbReference type="InterPro" id="IPR007902">
    <property type="entry name" value="Chl4/mis15/CENP-N"/>
</dbReference>
<comment type="caution">
    <text evidence="2">The sequence shown here is derived from an EMBL/GenBank/DDBJ whole genome shotgun (WGS) entry which is preliminary data.</text>
</comment>
<organism evidence="2 3">
    <name type="scientific">Trichoderma gamsii</name>
    <dbReference type="NCBI Taxonomy" id="398673"/>
    <lineage>
        <taxon>Eukaryota</taxon>
        <taxon>Fungi</taxon>
        <taxon>Dikarya</taxon>
        <taxon>Ascomycota</taxon>
        <taxon>Pezizomycotina</taxon>
        <taxon>Sordariomycetes</taxon>
        <taxon>Hypocreomycetidae</taxon>
        <taxon>Hypocreales</taxon>
        <taxon>Hypocreaceae</taxon>
        <taxon>Trichoderma</taxon>
    </lineage>
</organism>
<evidence type="ECO:0000313" key="3">
    <source>
        <dbReference type="Proteomes" id="UP000236546"/>
    </source>
</evidence>
<dbReference type="GO" id="GO:0034080">
    <property type="term" value="P:CENP-A containing chromatin assembly"/>
    <property type="evidence" value="ECO:0007669"/>
    <property type="project" value="InterPro"/>
</dbReference>
<dbReference type="Pfam" id="PF05238">
    <property type="entry name" value="CENP-N"/>
    <property type="match status" value="1"/>
</dbReference>
<feature type="region of interest" description="Disordered" evidence="1">
    <location>
        <begin position="317"/>
        <end position="346"/>
    </location>
</feature>
<dbReference type="Proteomes" id="UP000236546">
    <property type="component" value="Unassembled WGS sequence"/>
</dbReference>
<accession>A0A2K0TQC6</accession>